<dbReference type="EMBL" id="DRQG01000027">
    <property type="protein sequence ID" value="HGY54703.1"/>
    <property type="molecule type" value="Genomic_DNA"/>
</dbReference>
<dbReference type="Pfam" id="PF04015">
    <property type="entry name" value="DUF362"/>
    <property type="match status" value="1"/>
</dbReference>
<dbReference type="InterPro" id="IPR007160">
    <property type="entry name" value="DUF362"/>
</dbReference>
<dbReference type="AlphaFoldDB" id="A0A7V4TZ88"/>
<proteinExistence type="predicted"/>
<gene>
    <name evidence="2" type="ORF">ENK44_03285</name>
</gene>
<dbReference type="Proteomes" id="UP000885779">
    <property type="component" value="Unassembled WGS sequence"/>
</dbReference>
<accession>A0A7V4TZ88</accession>
<organism evidence="2">
    <name type="scientific">Caldithrix abyssi</name>
    <dbReference type="NCBI Taxonomy" id="187145"/>
    <lineage>
        <taxon>Bacteria</taxon>
        <taxon>Pseudomonadati</taxon>
        <taxon>Calditrichota</taxon>
        <taxon>Calditrichia</taxon>
        <taxon>Calditrichales</taxon>
        <taxon>Calditrichaceae</taxon>
        <taxon>Caldithrix</taxon>
    </lineage>
</organism>
<name>A0A7V4TZ88_CALAY</name>
<reference evidence="2" key="1">
    <citation type="journal article" date="2020" name="mSystems">
        <title>Genome- and Community-Level Interaction Insights into Carbon Utilization and Element Cycling Functions of Hydrothermarchaeota in Hydrothermal Sediment.</title>
        <authorList>
            <person name="Zhou Z."/>
            <person name="Liu Y."/>
            <person name="Xu W."/>
            <person name="Pan J."/>
            <person name="Luo Z.H."/>
            <person name="Li M."/>
        </authorList>
    </citation>
    <scope>NUCLEOTIDE SEQUENCE [LARGE SCALE GENOMIC DNA]</scope>
    <source>
        <strain evidence="2">HyVt-577</strain>
    </source>
</reference>
<comment type="caution">
    <text evidence="2">The sequence shown here is derived from an EMBL/GenBank/DDBJ whole genome shotgun (WGS) entry which is preliminary data.</text>
</comment>
<evidence type="ECO:0000313" key="2">
    <source>
        <dbReference type="EMBL" id="HGY54703.1"/>
    </source>
</evidence>
<evidence type="ECO:0000259" key="1">
    <source>
        <dbReference type="Pfam" id="PF04015"/>
    </source>
</evidence>
<sequence length="302" mass="33313">MKRRKFLKAAAIGSAGVTLLPRIISKYPSLYAQNNPPQAVWVENGEPLDLLNTALEELGGLENFVSKGDVVVVKPNIGWDRRPELAANTNPQLVGELVRKCYEAGAKTVKVFDRTCNNSRRCYRNSKIEEAAKKAGAEVSQIRKNKFKELPINGKVIKEWPIYEDYLEADKVINVPIAKHHSMATVTLGLKNLMGVMGGNRGSLHNNFALKIVDIDRKILPTLTIIDAYRILTANGPQGGNPDHVKLTKTLIASSCTVSADYLALQLFGHSLDDVEYIKVAADEGLAKYDLNNLNVKRVHLG</sequence>
<protein>
    <submittedName>
        <fullName evidence="2">DUF362 domain-containing protein</fullName>
    </submittedName>
</protein>
<feature type="domain" description="DUF362" evidence="1">
    <location>
        <begin position="71"/>
        <end position="265"/>
    </location>
</feature>